<keyword evidence="2" id="KW-1185">Reference proteome</keyword>
<dbReference type="Proteomes" id="UP000624325">
    <property type="component" value="Unassembled WGS sequence"/>
</dbReference>
<proteinExistence type="predicted"/>
<comment type="caution">
    <text evidence="1">The sequence shown here is derived from an EMBL/GenBank/DDBJ whole genome shotgun (WGS) entry which is preliminary data.</text>
</comment>
<evidence type="ECO:0000313" key="2">
    <source>
        <dbReference type="Proteomes" id="UP000624325"/>
    </source>
</evidence>
<gene>
    <name evidence="1" type="ORF">Air01nite_66090</name>
</gene>
<dbReference type="EMBL" id="BONC01000069">
    <property type="protein sequence ID" value="GIF60514.1"/>
    <property type="molecule type" value="Genomic_DNA"/>
</dbReference>
<reference evidence="1 2" key="1">
    <citation type="submission" date="2021-01" db="EMBL/GenBank/DDBJ databases">
        <title>Whole genome shotgun sequence of Asanoa iriomotensis NBRC 100142.</title>
        <authorList>
            <person name="Komaki H."/>
            <person name="Tamura T."/>
        </authorList>
    </citation>
    <scope>NUCLEOTIDE SEQUENCE [LARGE SCALE GENOMIC DNA]</scope>
    <source>
        <strain evidence="1 2">NBRC 100142</strain>
    </source>
</reference>
<dbReference type="RefSeq" id="WP_203707331.1">
    <property type="nucleotide sequence ID" value="NZ_BAAALU010000007.1"/>
</dbReference>
<protein>
    <submittedName>
        <fullName evidence="1">Uncharacterized protein</fullName>
    </submittedName>
</protein>
<accession>A0ABQ4CCL8</accession>
<name>A0ABQ4CCL8_9ACTN</name>
<evidence type="ECO:0000313" key="1">
    <source>
        <dbReference type="EMBL" id="GIF60514.1"/>
    </source>
</evidence>
<organism evidence="1 2">
    <name type="scientific">Asanoa iriomotensis</name>
    <dbReference type="NCBI Taxonomy" id="234613"/>
    <lineage>
        <taxon>Bacteria</taxon>
        <taxon>Bacillati</taxon>
        <taxon>Actinomycetota</taxon>
        <taxon>Actinomycetes</taxon>
        <taxon>Micromonosporales</taxon>
        <taxon>Micromonosporaceae</taxon>
        <taxon>Asanoa</taxon>
    </lineage>
</organism>
<sequence>MDDLRHDADGETRAGNSGLSRRAFFGRTFAIAGGTVAVLGLTACPGGEQDDDEDDEDDD</sequence>